<dbReference type="PRINTS" id="PR00449">
    <property type="entry name" value="RASTRNSFRMNG"/>
</dbReference>
<evidence type="ECO:0000256" key="6">
    <source>
        <dbReference type="ARBA" id="ARBA00023134"/>
    </source>
</evidence>
<dbReference type="GO" id="GO:0020002">
    <property type="term" value="C:host cell plasma membrane"/>
    <property type="evidence" value="ECO:0007669"/>
    <property type="project" value="UniProtKB-SubCell"/>
</dbReference>
<evidence type="ECO:0000256" key="2">
    <source>
        <dbReference type="ARBA" id="ARBA00008028"/>
    </source>
</evidence>
<gene>
    <name evidence="7" type="ORF">Satyrvirus44_5</name>
</gene>
<keyword evidence="6" id="KW-0342">GTP-binding</keyword>
<evidence type="ECO:0000256" key="3">
    <source>
        <dbReference type="ARBA" id="ARBA00022448"/>
    </source>
</evidence>
<sequence length="242" mass="27448">MQRNFKVVLLGDGGVGKTTFTKRHICGKFEKRYVPTSGVNVHPINFNTKFGIITYNIWDTAGQEKFGGLRDGYYTDADAAIIFFDVTNELSYKSTANWLRDFRRMCPEKPVILCGNKVDIKERRVGLDKINITKYSYYYDISAKSNYNFEKPFLMLSRILLNEADLTFVESNTEPNVESKTVNDNLTVPLKVSYIDLPLKVSYINLPNGAQMKITYEYIKGPGGAVRENEIGSTNLIYGGPQ</sequence>
<accession>A0A3G5AF46</accession>
<reference evidence="7" key="1">
    <citation type="submission" date="2018-10" db="EMBL/GenBank/DDBJ databases">
        <title>Hidden diversity of soil giant viruses.</title>
        <authorList>
            <person name="Schulz F."/>
            <person name="Alteio L."/>
            <person name="Goudeau D."/>
            <person name="Ryan E.M."/>
            <person name="Malmstrom R.R."/>
            <person name="Blanchard J."/>
            <person name="Woyke T."/>
        </authorList>
    </citation>
    <scope>NUCLEOTIDE SEQUENCE</scope>
    <source>
        <strain evidence="7">SAV1</strain>
    </source>
</reference>
<organism evidence="7">
    <name type="scientific">Satyrvirus sp</name>
    <dbReference type="NCBI Taxonomy" id="2487771"/>
    <lineage>
        <taxon>Viruses</taxon>
        <taxon>Varidnaviria</taxon>
        <taxon>Bamfordvirae</taxon>
        <taxon>Nucleocytoviricota</taxon>
        <taxon>Megaviricetes</taxon>
        <taxon>Imitervirales</taxon>
        <taxon>Mimiviridae</taxon>
        <taxon>Megamimivirinae</taxon>
    </lineage>
</organism>
<dbReference type="PROSITE" id="PS51418">
    <property type="entry name" value="RAN"/>
    <property type="match status" value="1"/>
</dbReference>
<evidence type="ECO:0000256" key="4">
    <source>
        <dbReference type="ARBA" id="ARBA00022741"/>
    </source>
</evidence>
<dbReference type="InterPro" id="IPR001806">
    <property type="entry name" value="Small_GTPase"/>
</dbReference>
<evidence type="ECO:0000313" key="7">
    <source>
        <dbReference type="EMBL" id="AYV85810.1"/>
    </source>
</evidence>
<dbReference type="FunFam" id="3.40.50.300:FF:001447">
    <property type="entry name" value="Ras-related protein Rab-1B"/>
    <property type="match status" value="1"/>
</dbReference>
<dbReference type="SMART" id="SM00176">
    <property type="entry name" value="RAN"/>
    <property type="match status" value="1"/>
</dbReference>
<dbReference type="SMART" id="SM00175">
    <property type="entry name" value="RAB"/>
    <property type="match status" value="1"/>
</dbReference>
<dbReference type="PROSITE" id="PS51419">
    <property type="entry name" value="RAB"/>
    <property type="match status" value="1"/>
</dbReference>
<dbReference type="SMART" id="SM00174">
    <property type="entry name" value="RHO"/>
    <property type="match status" value="1"/>
</dbReference>
<name>A0A3G5AF46_9VIRU</name>
<dbReference type="PANTHER" id="PTHR24071">
    <property type="entry name" value="RAN GTPASE"/>
    <property type="match status" value="1"/>
</dbReference>
<dbReference type="SUPFAM" id="SSF52540">
    <property type="entry name" value="P-loop containing nucleoside triphosphate hydrolases"/>
    <property type="match status" value="1"/>
</dbReference>
<keyword evidence="4" id="KW-0547">Nucleotide-binding</keyword>
<comment type="similarity">
    <text evidence="2">Belongs to the small GTPase superfamily. Ran family.</text>
</comment>
<dbReference type="InterPro" id="IPR027417">
    <property type="entry name" value="P-loop_NTPase"/>
</dbReference>
<dbReference type="CDD" id="cd00877">
    <property type="entry name" value="Ran"/>
    <property type="match status" value="1"/>
</dbReference>
<dbReference type="GO" id="GO:0005525">
    <property type="term" value="F:GTP binding"/>
    <property type="evidence" value="ECO:0007669"/>
    <property type="project" value="UniProtKB-KW"/>
</dbReference>
<dbReference type="PANTHER" id="PTHR24071:SF0">
    <property type="entry name" value="GTP-BINDING NUCLEAR PROTEIN RAN"/>
    <property type="match status" value="1"/>
</dbReference>
<dbReference type="GO" id="GO:0015031">
    <property type="term" value="P:protein transport"/>
    <property type="evidence" value="ECO:0007669"/>
    <property type="project" value="UniProtKB-KW"/>
</dbReference>
<dbReference type="GO" id="GO:0003924">
    <property type="term" value="F:GTPase activity"/>
    <property type="evidence" value="ECO:0007669"/>
    <property type="project" value="InterPro"/>
</dbReference>
<dbReference type="EMBL" id="MK072480">
    <property type="protein sequence ID" value="AYV85810.1"/>
    <property type="molecule type" value="Genomic_DNA"/>
</dbReference>
<keyword evidence="3" id="KW-0813">Transport</keyword>
<evidence type="ECO:0000256" key="5">
    <source>
        <dbReference type="ARBA" id="ARBA00022927"/>
    </source>
</evidence>
<dbReference type="Pfam" id="PF00071">
    <property type="entry name" value="Ras"/>
    <property type="match status" value="1"/>
</dbReference>
<dbReference type="Gene3D" id="3.40.50.300">
    <property type="entry name" value="P-loop containing nucleotide triphosphate hydrolases"/>
    <property type="match status" value="1"/>
</dbReference>
<dbReference type="SMART" id="SM00173">
    <property type="entry name" value="RAS"/>
    <property type="match status" value="1"/>
</dbReference>
<dbReference type="NCBIfam" id="TIGR00231">
    <property type="entry name" value="small_GTP"/>
    <property type="match status" value="1"/>
</dbReference>
<proteinExistence type="inferred from homology"/>
<dbReference type="InterPro" id="IPR005225">
    <property type="entry name" value="Small_GTP-bd"/>
</dbReference>
<evidence type="ECO:0000256" key="1">
    <source>
        <dbReference type="ARBA" id="ARBA00004112"/>
    </source>
</evidence>
<protein>
    <submittedName>
        <fullName evidence="7">Putative ran</fullName>
    </submittedName>
</protein>
<comment type="subcellular location">
    <subcellularLocation>
        <location evidence="1">Host cell membrane</location>
        <topology evidence="1">Lipid-anchor</topology>
        <orientation evidence="1">Cytoplasmic side</orientation>
    </subcellularLocation>
</comment>
<keyword evidence="5" id="KW-0653">Protein transport</keyword>
<dbReference type="InterPro" id="IPR002041">
    <property type="entry name" value="Ran_GTPase"/>
</dbReference>